<dbReference type="AlphaFoldDB" id="A0A8T4L6N5"/>
<comment type="caution">
    <text evidence="1">The sequence shown here is derived from an EMBL/GenBank/DDBJ whole genome shotgun (WGS) entry which is preliminary data.</text>
</comment>
<proteinExistence type="predicted"/>
<gene>
    <name evidence="1" type="ORF">J4215_01340</name>
</gene>
<dbReference type="EMBL" id="JAGVWC010000008">
    <property type="protein sequence ID" value="MBS3061209.1"/>
    <property type="molecule type" value="Genomic_DNA"/>
</dbReference>
<dbReference type="Proteomes" id="UP000675968">
    <property type="component" value="Unassembled WGS sequence"/>
</dbReference>
<organism evidence="1 2">
    <name type="scientific">Candidatus Iainarchaeum sp</name>
    <dbReference type="NCBI Taxonomy" id="3101447"/>
    <lineage>
        <taxon>Archaea</taxon>
        <taxon>Candidatus Iainarchaeota</taxon>
        <taxon>Candidatus Iainarchaeia</taxon>
        <taxon>Candidatus Iainarchaeales</taxon>
        <taxon>Candidatus Iainarchaeaceae</taxon>
        <taxon>Candidatus Iainarchaeum</taxon>
    </lineage>
</organism>
<protein>
    <submittedName>
        <fullName evidence="1">Uncharacterized protein</fullName>
    </submittedName>
</protein>
<reference evidence="1" key="1">
    <citation type="submission" date="2021-03" db="EMBL/GenBank/DDBJ databases">
        <authorList>
            <person name="Jaffe A."/>
        </authorList>
    </citation>
    <scope>NUCLEOTIDE SEQUENCE</scope>
    <source>
        <strain evidence="1">RIFCSPLOWO2_01_FULL_AR10_48_17</strain>
    </source>
</reference>
<evidence type="ECO:0000313" key="2">
    <source>
        <dbReference type="Proteomes" id="UP000675968"/>
    </source>
</evidence>
<sequence>MKTTAKLALMIGAILLIGFIVLAYDTQMDYAQQGQTPLSEHPNARLASTSFQSTSLEPASIKVQNVLLP</sequence>
<reference evidence="1" key="2">
    <citation type="submission" date="2021-05" db="EMBL/GenBank/DDBJ databases">
        <title>Protein family content uncovers lineage relationships and bacterial pathway maintenance mechanisms in DPANN archaea.</title>
        <authorList>
            <person name="Castelle C.J."/>
            <person name="Meheust R."/>
            <person name="Jaffe A.L."/>
            <person name="Seitz K."/>
            <person name="Gong X."/>
            <person name="Baker B.J."/>
            <person name="Banfield J.F."/>
        </authorList>
    </citation>
    <scope>NUCLEOTIDE SEQUENCE</scope>
    <source>
        <strain evidence="1">RIFCSPLOWO2_01_FULL_AR10_48_17</strain>
    </source>
</reference>
<evidence type="ECO:0000313" key="1">
    <source>
        <dbReference type="EMBL" id="MBS3061209.1"/>
    </source>
</evidence>
<accession>A0A8T4L6N5</accession>
<name>A0A8T4L6N5_9ARCH</name>